<evidence type="ECO:0000313" key="1">
    <source>
        <dbReference type="Proteomes" id="UP000079169"/>
    </source>
</evidence>
<proteinExistence type="predicted"/>
<gene>
    <name evidence="2" type="primary">LOC103513447</name>
</gene>
<reference evidence="2" key="1">
    <citation type="submission" date="2025-08" db="UniProtKB">
        <authorList>
            <consortium name="RefSeq"/>
        </authorList>
    </citation>
    <scope>IDENTIFICATION</scope>
</reference>
<accession>A0A3Q0J1V1</accession>
<evidence type="ECO:0000313" key="2">
    <source>
        <dbReference type="RefSeq" id="XP_026682436.1"/>
    </source>
</evidence>
<protein>
    <submittedName>
        <fullName evidence="2">Uncharacterized protein LOC103513447</fullName>
    </submittedName>
</protein>
<dbReference type="GeneID" id="103513447"/>
<keyword evidence="1" id="KW-1185">Reference proteome</keyword>
<name>A0A3Q0J1V1_DIACI</name>
<sequence length="122" mass="14185">MKHLTCDVEQICDMIRSARIKTQPYRTLGTNNFIHWPWHVLRVPLPPTTAVYAPTFGPTPNTDNSIDFTTTASQDTKLYQTSYKYPKRKTDRRVNPMVCKVDAKELRTHGFSIENLQKHHVQ</sequence>
<organism evidence="1 2">
    <name type="scientific">Diaphorina citri</name>
    <name type="common">Asian citrus psyllid</name>
    <dbReference type="NCBI Taxonomy" id="121845"/>
    <lineage>
        <taxon>Eukaryota</taxon>
        <taxon>Metazoa</taxon>
        <taxon>Ecdysozoa</taxon>
        <taxon>Arthropoda</taxon>
        <taxon>Hexapoda</taxon>
        <taxon>Insecta</taxon>
        <taxon>Pterygota</taxon>
        <taxon>Neoptera</taxon>
        <taxon>Paraneoptera</taxon>
        <taxon>Hemiptera</taxon>
        <taxon>Sternorrhyncha</taxon>
        <taxon>Psylloidea</taxon>
        <taxon>Psyllidae</taxon>
        <taxon>Diaphorininae</taxon>
        <taxon>Diaphorina</taxon>
    </lineage>
</organism>
<dbReference type="KEGG" id="dci:103513447"/>
<dbReference type="RefSeq" id="XP_026682436.1">
    <property type="nucleotide sequence ID" value="XM_026826635.1"/>
</dbReference>
<dbReference type="PaxDb" id="121845-A0A3Q0J1V1"/>
<dbReference type="Proteomes" id="UP000079169">
    <property type="component" value="Unplaced"/>
</dbReference>
<dbReference type="AlphaFoldDB" id="A0A3Q0J1V1"/>